<evidence type="ECO:0000313" key="3">
    <source>
        <dbReference type="Proteomes" id="UP001344906"/>
    </source>
</evidence>
<dbReference type="RefSeq" id="WP_338249152.1">
    <property type="nucleotide sequence ID" value="NZ_BSRI01000001.1"/>
</dbReference>
<gene>
    <name evidence="2" type="ORF">KDH_19540</name>
</gene>
<evidence type="ECO:0000256" key="1">
    <source>
        <dbReference type="SAM" id="Phobius"/>
    </source>
</evidence>
<proteinExistence type="predicted"/>
<reference evidence="2 3" key="1">
    <citation type="submission" date="2023-02" db="EMBL/GenBank/DDBJ databases">
        <title>Dictyobacter halimunensis sp. nov., a new member of the class Ktedonobacteria from forest soil in a geothermal area.</title>
        <authorList>
            <person name="Rachmania M.K."/>
            <person name="Ningsih F."/>
            <person name="Sakai Y."/>
            <person name="Yabe S."/>
            <person name="Yokota A."/>
            <person name="Sjamsuridzal W."/>
        </authorList>
    </citation>
    <scope>NUCLEOTIDE SEQUENCE [LARGE SCALE GENOMIC DNA]</scope>
    <source>
        <strain evidence="2 3">S3.2.2.5</strain>
    </source>
</reference>
<evidence type="ECO:0000313" key="2">
    <source>
        <dbReference type="EMBL" id="GLV55107.1"/>
    </source>
</evidence>
<feature type="transmembrane region" description="Helical" evidence="1">
    <location>
        <begin position="67"/>
        <end position="88"/>
    </location>
</feature>
<dbReference type="SUPFAM" id="SSF103473">
    <property type="entry name" value="MFS general substrate transporter"/>
    <property type="match status" value="1"/>
</dbReference>
<keyword evidence="1" id="KW-1133">Transmembrane helix</keyword>
<protein>
    <recommendedName>
        <fullName evidence="4">Major facilitator superfamily (MFS) profile domain-containing protein</fullName>
    </recommendedName>
</protein>
<name>A0ABQ6FN40_9CHLR</name>
<keyword evidence="1" id="KW-0472">Membrane</keyword>
<accession>A0ABQ6FN40</accession>
<organism evidence="2 3">
    <name type="scientific">Dictyobacter halimunensis</name>
    <dbReference type="NCBI Taxonomy" id="3026934"/>
    <lineage>
        <taxon>Bacteria</taxon>
        <taxon>Bacillati</taxon>
        <taxon>Chloroflexota</taxon>
        <taxon>Ktedonobacteria</taxon>
        <taxon>Ktedonobacterales</taxon>
        <taxon>Dictyobacteraceae</taxon>
        <taxon>Dictyobacter</taxon>
    </lineage>
</organism>
<dbReference type="Gene3D" id="1.20.1250.20">
    <property type="entry name" value="MFS general substrate transporter like domains"/>
    <property type="match status" value="1"/>
</dbReference>
<dbReference type="Proteomes" id="UP001344906">
    <property type="component" value="Unassembled WGS sequence"/>
</dbReference>
<evidence type="ECO:0008006" key="4">
    <source>
        <dbReference type="Google" id="ProtNLM"/>
    </source>
</evidence>
<dbReference type="EMBL" id="BSRI01000001">
    <property type="protein sequence ID" value="GLV55107.1"/>
    <property type="molecule type" value="Genomic_DNA"/>
</dbReference>
<dbReference type="InterPro" id="IPR036259">
    <property type="entry name" value="MFS_trans_sf"/>
</dbReference>
<keyword evidence="1" id="KW-0812">Transmembrane</keyword>
<keyword evidence="3" id="KW-1185">Reference proteome</keyword>
<sequence>MWSLAFFIQGVAFACLGLAWTSSLQEFVPPDLLGRVSSIDMLVSSGLLPIGYGLAGIAADHLGAAPVFLLGGAIAAAIIALGLLHPAIRAVD</sequence>
<comment type="caution">
    <text evidence="2">The sequence shown here is derived from an EMBL/GenBank/DDBJ whole genome shotgun (WGS) entry which is preliminary data.</text>
</comment>